<evidence type="ECO:0008006" key="8">
    <source>
        <dbReference type="Google" id="ProtNLM"/>
    </source>
</evidence>
<evidence type="ECO:0000256" key="4">
    <source>
        <dbReference type="ARBA" id="ARBA00023136"/>
    </source>
</evidence>
<dbReference type="Pfam" id="PF04191">
    <property type="entry name" value="PEMT"/>
    <property type="match status" value="1"/>
</dbReference>
<feature type="transmembrane region" description="Helical" evidence="5">
    <location>
        <begin position="205"/>
        <end position="225"/>
    </location>
</feature>
<reference evidence="6 7" key="1">
    <citation type="submission" date="2019-02" db="EMBL/GenBank/DDBJ databases">
        <title>Deep-cultivation of Planctomycetes and their phenomic and genomic characterization uncovers novel biology.</title>
        <authorList>
            <person name="Wiegand S."/>
            <person name="Jogler M."/>
            <person name="Boedeker C."/>
            <person name="Pinto D."/>
            <person name="Vollmers J."/>
            <person name="Rivas-Marin E."/>
            <person name="Kohn T."/>
            <person name="Peeters S.H."/>
            <person name="Heuer A."/>
            <person name="Rast P."/>
            <person name="Oberbeckmann S."/>
            <person name="Bunk B."/>
            <person name="Jeske O."/>
            <person name="Meyerdierks A."/>
            <person name="Storesund J.E."/>
            <person name="Kallscheuer N."/>
            <person name="Luecker S."/>
            <person name="Lage O.M."/>
            <person name="Pohl T."/>
            <person name="Merkel B.J."/>
            <person name="Hornburger P."/>
            <person name="Mueller R.-W."/>
            <person name="Bruemmer F."/>
            <person name="Labrenz M."/>
            <person name="Spormann A.M."/>
            <person name="Op den Camp H."/>
            <person name="Overmann J."/>
            <person name="Amann R."/>
            <person name="Jetten M.S.M."/>
            <person name="Mascher T."/>
            <person name="Medema M.H."/>
            <person name="Devos D.P."/>
            <person name="Kaster A.-K."/>
            <person name="Ovreas L."/>
            <person name="Rohde M."/>
            <person name="Galperin M.Y."/>
            <person name="Jogler C."/>
        </authorList>
    </citation>
    <scope>NUCLEOTIDE SEQUENCE [LARGE SCALE GENOMIC DNA]</scope>
    <source>
        <strain evidence="6 7">Spa11</strain>
    </source>
</reference>
<keyword evidence="7" id="KW-1185">Reference proteome</keyword>
<evidence type="ECO:0000313" key="6">
    <source>
        <dbReference type="EMBL" id="QDV73707.1"/>
    </source>
</evidence>
<keyword evidence="4 5" id="KW-0472">Membrane</keyword>
<evidence type="ECO:0000256" key="1">
    <source>
        <dbReference type="ARBA" id="ARBA00004127"/>
    </source>
</evidence>
<evidence type="ECO:0000256" key="2">
    <source>
        <dbReference type="ARBA" id="ARBA00022692"/>
    </source>
</evidence>
<proteinExistence type="predicted"/>
<sequence length="240" mass="27783">MASQGRWLFRWRSYLPFVAIAPFAYDLQFYRWPMSSHSLQVLWECVCIAIASGGLAVRCYVAGHAPHGTSGRNTRGQQAECLNTTGLYSITRNPLYLGNYFMWLGIVLLCPALCYILAFTLAFWLYYERIVLAEEEFLLDRFDDIYREWAGRTPAFWPDYRRWVSPGLPFSIKAMLRREYTGILGIGCGWTVVHTYAHWVVERRFVIELRLILVCLASLSVYVMLRAIKKHTGMLEAPGR</sequence>
<evidence type="ECO:0000256" key="5">
    <source>
        <dbReference type="SAM" id="Phobius"/>
    </source>
</evidence>
<organism evidence="6 7">
    <name type="scientific">Botrimarina mediterranea</name>
    <dbReference type="NCBI Taxonomy" id="2528022"/>
    <lineage>
        <taxon>Bacteria</taxon>
        <taxon>Pseudomonadati</taxon>
        <taxon>Planctomycetota</taxon>
        <taxon>Planctomycetia</taxon>
        <taxon>Pirellulales</taxon>
        <taxon>Lacipirellulaceae</taxon>
        <taxon>Botrimarina</taxon>
    </lineage>
</organism>
<evidence type="ECO:0000313" key="7">
    <source>
        <dbReference type="Proteomes" id="UP000316426"/>
    </source>
</evidence>
<dbReference type="GO" id="GO:0016740">
    <property type="term" value="F:transferase activity"/>
    <property type="evidence" value="ECO:0007669"/>
    <property type="project" value="UniProtKB-ARBA"/>
</dbReference>
<keyword evidence="3 5" id="KW-1133">Transmembrane helix</keyword>
<dbReference type="Proteomes" id="UP000316426">
    <property type="component" value="Chromosome"/>
</dbReference>
<dbReference type="Gene3D" id="1.20.120.1630">
    <property type="match status" value="1"/>
</dbReference>
<name>A0A518K7G5_9BACT</name>
<dbReference type="AlphaFoldDB" id="A0A518K7G5"/>
<feature type="transmembrane region" description="Helical" evidence="5">
    <location>
        <begin position="100"/>
        <end position="127"/>
    </location>
</feature>
<dbReference type="EMBL" id="CP036349">
    <property type="protein sequence ID" value="QDV73707.1"/>
    <property type="molecule type" value="Genomic_DNA"/>
</dbReference>
<dbReference type="PANTHER" id="PTHR12714:SF9">
    <property type="entry name" value="PROTEIN-S-ISOPRENYLCYSTEINE O-METHYLTRANSFERASE"/>
    <property type="match status" value="1"/>
</dbReference>
<accession>A0A518K7G5</accession>
<dbReference type="GO" id="GO:0012505">
    <property type="term" value="C:endomembrane system"/>
    <property type="evidence" value="ECO:0007669"/>
    <property type="project" value="UniProtKB-SubCell"/>
</dbReference>
<dbReference type="PANTHER" id="PTHR12714">
    <property type="entry name" value="PROTEIN-S ISOPRENYLCYSTEINE O-METHYLTRANSFERASE"/>
    <property type="match status" value="1"/>
</dbReference>
<gene>
    <name evidence="6" type="ORF">Spa11_19060</name>
</gene>
<dbReference type="InterPro" id="IPR007318">
    <property type="entry name" value="Phopholipid_MeTrfase"/>
</dbReference>
<feature type="transmembrane region" description="Helical" evidence="5">
    <location>
        <begin position="41"/>
        <end position="63"/>
    </location>
</feature>
<protein>
    <recommendedName>
        <fullName evidence="8">Isoprenylcysteine carboxyl methyltransferase (ICMT) family protein</fullName>
    </recommendedName>
</protein>
<keyword evidence="2 5" id="KW-0812">Transmembrane</keyword>
<comment type="subcellular location">
    <subcellularLocation>
        <location evidence="1">Endomembrane system</location>
        <topology evidence="1">Multi-pass membrane protein</topology>
    </subcellularLocation>
</comment>
<feature type="transmembrane region" description="Helical" evidence="5">
    <location>
        <begin position="180"/>
        <end position="199"/>
    </location>
</feature>
<dbReference type="KEGG" id="bmei:Spa11_19060"/>
<evidence type="ECO:0000256" key="3">
    <source>
        <dbReference type="ARBA" id="ARBA00022989"/>
    </source>
</evidence>
<feature type="transmembrane region" description="Helical" evidence="5">
    <location>
        <begin position="12"/>
        <end position="29"/>
    </location>
</feature>